<evidence type="ECO:0008006" key="3">
    <source>
        <dbReference type="Google" id="ProtNLM"/>
    </source>
</evidence>
<reference evidence="1 2" key="1">
    <citation type="submission" date="2014-10" db="EMBL/GenBank/DDBJ databases">
        <title>Genome sequencing of Vitellibacter vladivostokensis KMM 3516.</title>
        <authorList>
            <person name="Thevarajoo S."/>
            <person name="Selvaratnam C."/>
            <person name="Goh K.M."/>
            <person name="Chong C.S."/>
        </authorList>
    </citation>
    <scope>NUCLEOTIDE SEQUENCE [LARGE SCALE GENOMIC DNA]</scope>
    <source>
        <strain evidence="1 2">KMM 3516</strain>
    </source>
</reference>
<dbReference type="Proteomes" id="UP000033497">
    <property type="component" value="Unassembled WGS sequence"/>
</dbReference>
<gene>
    <name evidence="1" type="ORF">MB09_07970</name>
</gene>
<evidence type="ECO:0000313" key="1">
    <source>
        <dbReference type="EMBL" id="KJJ38614.1"/>
    </source>
</evidence>
<proteinExistence type="predicted"/>
<protein>
    <recommendedName>
        <fullName evidence="3">Lipoprotein</fullName>
    </recommendedName>
</protein>
<dbReference type="RefSeq" id="WP_045080363.1">
    <property type="nucleotide sequence ID" value="NZ_JSVU01000004.1"/>
</dbReference>
<accession>A0ABR5DIK6</accession>
<comment type="caution">
    <text evidence="1">The sequence shown here is derived from an EMBL/GenBank/DDBJ whole genome shotgun (WGS) entry which is preliminary data.</text>
</comment>
<organism evidence="1 2">
    <name type="scientific">Aequorivita vladivostokensis</name>
    <dbReference type="NCBI Taxonomy" id="171194"/>
    <lineage>
        <taxon>Bacteria</taxon>
        <taxon>Pseudomonadati</taxon>
        <taxon>Bacteroidota</taxon>
        <taxon>Flavobacteriia</taxon>
        <taxon>Flavobacteriales</taxon>
        <taxon>Flavobacteriaceae</taxon>
        <taxon>Aequorivita</taxon>
    </lineage>
</organism>
<name>A0ABR5DIK6_9FLAO</name>
<dbReference type="EMBL" id="JSVU01000004">
    <property type="protein sequence ID" value="KJJ38614.1"/>
    <property type="molecule type" value="Genomic_DNA"/>
</dbReference>
<sequence length="86" mass="9043">MKKLLFSALVLALAVSSCKKDDDGDDRTCNTCQLEILGTATITEICDNGDGTISVTQDGQTQTTDLNGVTYAQYIAAFEQAGGSCN</sequence>
<dbReference type="PROSITE" id="PS51257">
    <property type="entry name" value="PROKAR_LIPOPROTEIN"/>
    <property type="match status" value="1"/>
</dbReference>
<evidence type="ECO:0000313" key="2">
    <source>
        <dbReference type="Proteomes" id="UP000033497"/>
    </source>
</evidence>
<keyword evidence="2" id="KW-1185">Reference proteome</keyword>